<evidence type="ECO:0000313" key="7">
    <source>
        <dbReference type="EMBL" id="KAE9452714.1"/>
    </source>
</evidence>
<dbReference type="SMART" id="SM00499">
    <property type="entry name" value="AAI"/>
    <property type="match status" value="1"/>
</dbReference>
<evidence type="ECO:0000256" key="1">
    <source>
        <dbReference type="ARBA" id="ARBA00009748"/>
    </source>
</evidence>
<dbReference type="PANTHER" id="PTHR33076">
    <property type="entry name" value="NON-SPECIFIC LIPID-TRANSFER PROTEIN 2-RELATED"/>
    <property type="match status" value="1"/>
</dbReference>
<dbReference type="PRINTS" id="PR00382">
    <property type="entry name" value="LIPIDTRNSFER"/>
</dbReference>
<dbReference type="InterPro" id="IPR036312">
    <property type="entry name" value="Bifun_inhib/LTP/seed_sf"/>
</dbReference>
<dbReference type="InterPro" id="IPR016140">
    <property type="entry name" value="Bifunc_inhib/LTP/seed_store"/>
</dbReference>
<evidence type="ECO:0000259" key="6">
    <source>
        <dbReference type="SMART" id="SM00499"/>
    </source>
</evidence>
<gene>
    <name evidence="7" type="ORF">C3L33_15360</name>
</gene>
<feature type="domain" description="Bifunctional inhibitor/plant lipid transfer protein/seed storage helical" evidence="6">
    <location>
        <begin position="30"/>
        <end position="115"/>
    </location>
</feature>
<reference evidence="7 8" key="1">
    <citation type="journal article" date="2019" name="Genome Biol. Evol.">
        <title>The Rhododendron genome and chromosomal organization provide insight into shared whole-genome duplications across the heath family (Ericaceae).</title>
        <authorList>
            <person name="Soza V.L."/>
            <person name="Lindsley D."/>
            <person name="Waalkes A."/>
            <person name="Ramage E."/>
            <person name="Patwardhan R.P."/>
            <person name="Burton J.N."/>
            <person name="Adey A."/>
            <person name="Kumar A."/>
            <person name="Qiu R."/>
            <person name="Shendure J."/>
            <person name="Hall B."/>
        </authorList>
    </citation>
    <scope>NUCLEOTIDE SEQUENCE [LARGE SCALE GENOMIC DNA]</scope>
    <source>
        <strain evidence="7">RSF 1966-606</strain>
    </source>
</reference>
<dbReference type="GO" id="GO:0006869">
    <property type="term" value="P:lipid transport"/>
    <property type="evidence" value="ECO:0007669"/>
    <property type="project" value="InterPro"/>
</dbReference>
<sequence length="150" mass="16483">MEQKMTGSSMWVLGLVVLALIASPVNAISCEDAATQMLPCLSYLVGNGDATVPAPCCEGAQALNRMISSKGDRQTLCECFKQAAPQIGVKVDRAQQLLKTCQINIGLPVDYNVDCSKYSLMDGSVEVNEQRWQHKGMQQLIREQEQRLYA</sequence>
<dbReference type="EMBL" id="QEFC01002354">
    <property type="protein sequence ID" value="KAE9452714.1"/>
    <property type="molecule type" value="Genomic_DNA"/>
</dbReference>
<keyword evidence="8" id="KW-1185">Reference proteome</keyword>
<feature type="signal peptide" evidence="5">
    <location>
        <begin position="1"/>
        <end position="27"/>
    </location>
</feature>
<feature type="chain" id="PRO_5025614571" description="Non-specific lipid-transfer protein" evidence="5">
    <location>
        <begin position="28"/>
        <end position="150"/>
    </location>
</feature>
<evidence type="ECO:0000256" key="5">
    <source>
        <dbReference type="SAM" id="SignalP"/>
    </source>
</evidence>
<comment type="caution">
    <text evidence="7">The sequence shown here is derived from an EMBL/GenBank/DDBJ whole genome shotgun (WGS) entry which is preliminary data.</text>
</comment>
<evidence type="ECO:0000313" key="8">
    <source>
        <dbReference type="Proteomes" id="UP000428333"/>
    </source>
</evidence>
<name>A0A6A4L8H9_9ERIC</name>
<comment type="function">
    <text evidence="4">Plant non-specific lipid-transfer proteins transfer phospholipids as well as galactolipids across membranes. May play a role in wax or cutin deposition in the cell walls of expanding epidermal cells and certain secretory tissues.</text>
</comment>
<keyword evidence="3 4" id="KW-0446">Lipid-binding</keyword>
<dbReference type="InterPro" id="IPR000528">
    <property type="entry name" value="Plant_nsLTP"/>
</dbReference>
<evidence type="ECO:0000256" key="3">
    <source>
        <dbReference type="ARBA" id="ARBA00023121"/>
    </source>
</evidence>
<proteinExistence type="inferred from homology"/>
<dbReference type="AlphaFoldDB" id="A0A6A4L8H9"/>
<accession>A0A6A4L8H9</accession>
<feature type="non-terminal residue" evidence="7">
    <location>
        <position position="1"/>
    </location>
</feature>
<keyword evidence="5" id="KW-0732">Signal</keyword>
<protein>
    <recommendedName>
        <fullName evidence="4">Non-specific lipid-transfer protein</fullName>
    </recommendedName>
</protein>
<organism evidence="7 8">
    <name type="scientific">Rhododendron williamsianum</name>
    <dbReference type="NCBI Taxonomy" id="262921"/>
    <lineage>
        <taxon>Eukaryota</taxon>
        <taxon>Viridiplantae</taxon>
        <taxon>Streptophyta</taxon>
        <taxon>Embryophyta</taxon>
        <taxon>Tracheophyta</taxon>
        <taxon>Spermatophyta</taxon>
        <taxon>Magnoliopsida</taxon>
        <taxon>eudicotyledons</taxon>
        <taxon>Gunneridae</taxon>
        <taxon>Pentapetalae</taxon>
        <taxon>asterids</taxon>
        <taxon>Ericales</taxon>
        <taxon>Ericaceae</taxon>
        <taxon>Ericoideae</taxon>
        <taxon>Rhodoreae</taxon>
        <taxon>Rhododendron</taxon>
    </lineage>
</organism>
<evidence type="ECO:0000256" key="2">
    <source>
        <dbReference type="ARBA" id="ARBA00022448"/>
    </source>
</evidence>
<dbReference type="GO" id="GO:0008289">
    <property type="term" value="F:lipid binding"/>
    <property type="evidence" value="ECO:0007669"/>
    <property type="project" value="UniProtKB-KW"/>
</dbReference>
<dbReference type="Proteomes" id="UP000428333">
    <property type="component" value="Linkage Group LG09"/>
</dbReference>
<dbReference type="SUPFAM" id="SSF47699">
    <property type="entry name" value="Bifunctional inhibitor/lipid-transfer protein/seed storage 2S albumin"/>
    <property type="match status" value="1"/>
</dbReference>
<comment type="similarity">
    <text evidence="1 4">Belongs to the plant LTP family.</text>
</comment>
<dbReference type="CDD" id="cd01960">
    <property type="entry name" value="nsLTP1"/>
    <property type="match status" value="1"/>
</dbReference>
<dbReference type="Gene3D" id="1.10.110.10">
    <property type="entry name" value="Plant lipid-transfer and hydrophobic proteins"/>
    <property type="match status" value="1"/>
</dbReference>
<dbReference type="Pfam" id="PF00234">
    <property type="entry name" value="Tryp_alpha_amyl"/>
    <property type="match status" value="1"/>
</dbReference>
<keyword evidence="2 4" id="KW-0813">Transport</keyword>
<dbReference type="OrthoDB" id="1876592at2759"/>
<evidence type="ECO:0000256" key="4">
    <source>
        <dbReference type="RuleBase" id="RU000628"/>
    </source>
</evidence>